<gene>
    <name evidence="1" type="ORF">OXU80_24925</name>
</gene>
<accession>A0ACD4NMD1</accession>
<reference evidence="1" key="1">
    <citation type="submission" date="2022-11" db="EMBL/GenBank/DDBJ databases">
        <title>beta-Carotene-producing bacterium, Jeongeuplla avenae sp. nov., alleviates the salt stress of Arabidopsis seedlings.</title>
        <authorList>
            <person name="Jiang L."/>
            <person name="Lee J."/>
        </authorList>
    </citation>
    <scope>NUCLEOTIDE SEQUENCE</scope>
    <source>
        <strain evidence="1">DY_R2A_6</strain>
    </source>
</reference>
<organism evidence="1 2">
    <name type="scientific">Antarcticirhabdus aurantiaca</name>
    <dbReference type="NCBI Taxonomy" id="2606717"/>
    <lineage>
        <taxon>Bacteria</taxon>
        <taxon>Pseudomonadati</taxon>
        <taxon>Pseudomonadota</taxon>
        <taxon>Alphaproteobacteria</taxon>
        <taxon>Hyphomicrobiales</taxon>
        <taxon>Aurantimonadaceae</taxon>
        <taxon>Antarcticirhabdus</taxon>
    </lineage>
</organism>
<evidence type="ECO:0000313" key="2">
    <source>
        <dbReference type="Proteomes" id="UP001163223"/>
    </source>
</evidence>
<proteinExistence type="predicted"/>
<name>A0ACD4NMD1_9HYPH</name>
<dbReference type="Proteomes" id="UP001163223">
    <property type="component" value="Chromosome"/>
</dbReference>
<sequence>MALEIRTDRSVAELRRLARRETNGRVASRLHALANALSGMSRAQAAEAAGMDRQTLRDRVVRYNAEGPAGLRDRPKGHPKPRLSEGEQASLAAAIFRGPDPDQDGLSSWTLPTLCELIEARFGKRLHPASLSRILRANGFSRQKARPSHPRRDEKAQERFKKGGSPKP</sequence>
<protein>
    <submittedName>
        <fullName evidence="1">IS630 family transposase</fullName>
    </submittedName>
</protein>
<evidence type="ECO:0000313" key="1">
    <source>
        <dbReference type="EMBL" id="WAJ28032.1"/>
    </source>
</evidence>
<keyword evidence="2" id="KW-1185">Reference proteome</keyword>
<dbReference type="EMBL" id="CP113520">
    <property type="protein sequence ID" value="WAJ28032.1"/>
    <property type="molecule type" value="Genomic_DNA"/>
</dbReference>